<accession>A0A1I3Y2T2</accession>
<dbReference type="EMBL" id="FORH01000012">
    <property type="protein sequence ID" value="SFK26247.1"/>
    <property type="molecule type" value="Genomic_DNA"/>
</dbReference>
<dbReference type="SUPFAM" id="SSF54427">
    <property type="entry name" value="NTF2-like"/>
    <property type="match status" value="1"/>
</dbReference>
<keyword evidence="3" id="KW-0223">Dioxygenase</keyword>
<dbReference type="AlphaFoldDB" id="A0A1I3Y2T2"/>
<dbReference type="STRING" id="588602.SAMN04487991_4244"/>
<evidence type="ECO:0000256" key="1">
    <source>
        <dbReference type="ARBA" id="ARBA00009570"/>
    </source>
</evidence>
<evidence type="ECO:0000313" key="4">
    <source>
        <dbReference type="Proteomes" id="UP000199630"/>
    </source>
</evidence>
<evidence type="ECO:0000313" key="3">
    <source>
        <dbReference type="EMBL" id="SFK26247.1"/>
    </source>
</evidence>
<protein>
    <submittedName>
        <fullName evidence="3">3-phenylpropionate/cinnamic acid dioxygenase, small subunit</fullName>
    </submittedName>
</protein>
<name>A0A1I3Y2T2_9RHOB</name>
<dbReference type="GO" id="GO:0051213">
    <property type="term" value="F:dioxygenase activity"/>
    <property type="evidence" value="ECO:0007669"/>
    <property type="project" value="UniProtKB-KW"/>
</dbReference>
<dbReference type="PANTHER" id="PTHR41534">
    <property type="entry name" value="BLR3401 PROTEIN"/>
    <property type="match status" value="1"/>
</dbReference>
<reference evidence="4" key="1">
    <citation type="submission" date="2016-10" db="EMBL/GenBank/DDBJ databases">
        <authorList>
            <person name="Varghese N."/>
            <person name="Submissions S."/>
        </authorList>
    </citation>
    <scope>NUCLEOTIDE SEQUENCE [LARGE SCALE GENOMIC DNA]</scope>
    <source>
        <strain evidence="4">DSM 26471</strain>
    </source>
</reference>
<evidence type="ECO:0000256" key="2">
    <source>
        <dbReference type="ARBA" id="ARBA00023002"/>
    </source>
</evidence>
<dbReference type="InterPro" id="IPR000391">
    <property type="entry name" value="Rng_hydr_dOase-bsu"/>
</dbReference>
<keyword evidence="2" id="KW-0560">Oxidoreductase</keyword>
<dbReference type="Gene3D" id="3.10.450.50">
    <property type="match status" value="1"/>
</dbReference>
<proteinExistence type="inferred from homology"/>
<dbReference type="RefSeq" id="WP_218151396.1">
    <property type="nucleotide sequence ID" value="NZ_FORH01000012.1"/>
</dbReference>
<dbReference type="GO" id="GO:0019380">
    <property type="term" value="P:3-phenylpropionate catabolic process"/>
    <property type="evidence" value="ECO:0007669"/>
    <property type="project" value="TreeGrafter"/>
</dbReference>
<comment type="similarity">
    <text evidence="1">Belongs to the bacterial ring-hydroxylating dioxygenase beta subunit family.</text>
</comment>
<gene>
    <name evidence="3" type="ORF">SAMN04487991_4244</name>
</gene>
<dbReference type="Pfam" id="PF00866">
    <property type="entry name" value="Ring_hydroxyl_B"/>
    <property type="match status" value="1"/>
</dbReference>
<dbReference type="PANTHER" id="PTHR41534:SF2">
    <property type="entry name" value="3-PHENYLPROPIONATE_CINNAMIC ACID DIOXYGENASE SUBUNIT BETA"/>
    <property type="match status" value="1"/>
</dbReference>
<sequence length="164" mass="18905">MDMMTPVKDTALLDAMAFVWLEADRLDHREFDDWLTMWSEDAKYIVPIEPGVTDFEAHLNYAYDDAEMRAKRVERMMGGDSVSASPLAKTVRALSRFRLLSDDGRILELRCMQSLTEYRRERIKTHVADLEFTLIREGSGFKLAQKVVRLINADHTLSGISYIL</sequence>
<keyword evidence="4" id="KW-1185">Reference proteome</keyword>
<dbReference type="InterPro" id="IPR032710">
    <property type="entry name" value="NTF2-like_dom_sf"/>
</dbReference>
<dbReference type="Proteomes" id="UP000199630">
    <property type="component" value="Unassembled WGS sequence"/>
</dbReference>
<organism evidence="3 4">
    <name type="scientific">Celeribacter neptunius</name>
    <dbReference type="NCBI Taxonomy" id="588602"/>
    <lineage>
        <taxon>Bacteria</taxon>
        <taxon>Pseudomonadati</taxon>
        <taxon>Pseudomonadota</taxon>
        <taxon>Alphaproteobacteria</taxon>
        <taxon>Rhodobacterales</taxon>
        <taxon>Roseobacteraceae</taxon>
        <taxon>Celeribacter</taxon>
    </lineage>
</organism>